<dbReference type="Proteomes" id="UP000198990">
    <property type="component" value="Unassembled WGS sequence"/>
</dbReference>
<evidence type="ECO:0000259" key="3">
    <source>
        <dbReference type="PROSITE" id="PS51186"/>
    </source>
</evidence>
<name>A0A1H7TMI5_9FLAO</name>
<dbReference type="EMBL" id="FNZN01000006">
    <property type="protein sequence ID" value="SEL86092.1"/>
    <property type="molecule type" value="Genomic_DNA"/>
</dbReference>
<keyword evidence="5" id="KW-1185">Reference proteome</keyword>
<proteinExistence type="predicted"/>
<gene>
    <name evidence="4" type="ORF">SAMN04488008_10691</name>
</gene>
<dbReference type="Pfam" id="PF00583">
    <property type="entry name" value="Acetyltransf_1"/>
    <property type="match status" value="1"/>
</dbReference>
<sequence length="202" mass="23941">MVKIPNQPFCIFSPIRSKDICSFFYFSSMELTYTKCSLTDLQQLRQISEQTFVTAFEKDNNPNDFKNYIENAFALERIKEELLNPNSDFFFALSNNEIVGYFKLNVGIAQTDIKQDNSIELERIYILAKYQNSGLGEQFLMYIKSIALKRNKKMLWLGVWEENKRAIKFYERQGFKKFDTHPYFIGLDEQTDWLMRFDLGTL</sequence>
<dbReference type="PANTHER" id="PTHR42919:SF8">
    <property type="entry name" value="N-ALPHA-ACETYLTRANSFERASE 50"/>
    <property type="match status" value="1"/>
</dbReference>
<feature type="domain" description="N-acetyltransferase" evidence="3">
    <location>
        <begin position="31"/>
        <end position="200"/>
    </location>
</feature>
<dbReference type="CDD" id="cd04301">
    <property type="entry name" value="NAT_SF"/>
    <property type="match status" value="1"/>
</dbReference>
<dbReference type="InterPro" id="IPR051556">
    <property type="entry name" value="N-term/lysine_N-AcTrnsfr"/>
</dbReference>
<accession>A0A1H7TMI5</accession>
<evidence type="ECO:0000256" key="2">
    <source>
        <dbReference type="ARBA" id="ARBA00023315"/>
    </source>
</evidence>
<dbReference type="Gene3D" id="3.40.630.30">
    <property type="match status" value="1"/>
</dbReference>
<organism evidence="4 5">
    <name type="scientific">Maribacter orientalis</name>
    <dbReference type="NCBI Taxonomy" id="228957"/>
    <lineage>
        <taxon>Bacteria</taxon>
        <taxon>Pseudomonadati</taxon>
        <taxon>Bacteroidota</taxon>
        <taxon>Flavobacteriia</taxon>
        <taxon>Flavobacteriales</taxon>
        <taxon>Flavobacteriaceae</taxon>
        <taxon>Maribacter</taxon>
    </lineage>
</organism>
<dbReference type="PANTHER" id="PTHR42919">
    <property type="entry name" value="N-ALPHA-ACETYLTRANSFERASE"/>
    <property type="match status" value="1"/>
</dbReference>
<dbReference type="PROSITE" id="PS51186">
    <property type="entry name" value="GNAT"/>
    <property type="match status" value="1"/>
</dbReference>
<reference evidence="5" key="1">
    <citation type="submission" date="2016-10" db="EMBL/GenBank/DDBJ databases">
        <authorList>
            <person name="Varghese N."/>
            <person name="Submissions S."/>
        </authorList>
    </citation>
    <scope>NUCLEOTIDE SEQUENCE [LARGE SCALE GENOMIC DNA]</scope>
    <source>
        <strain evidence="5">DSM 16471</strain>
    </source>
</reference>
<dbReference type="STRING" id="228957.SAMN04488008_10691"/>
<dbReference type="SUPFAM" id="SSF55729">
    <property type="entry name" value="Acyl-CoA N-acyltransferases (Nat)"/>
    <property type="match status" value="1"/>
</dbReference>
<dbReference type="GO" id="GO:0016747">
    <property type="term" value="F:acyltransferase activity, transferring groups other than amino-acyl groups"/>
    <property type="evidence" value="ECO:0007669"/>
    <property type="project" value="InterPro"/>
</dbReference>
<evidence type="ECO:0000313" key="4">
    <source>
        <dbReference type="EMBL" id="SEL86092.1"/>
    </source>
</evidence>
<dbReference type="InterPro" id="IPR000182">
    <property type="entry name" value="GNAT_dom"/>
</dbReference>
<evidence type="ECO:0000313" key="5">
    <source>
        <dbReference type="Proteomes" id="UP000198990"/>
    </source>
</evidence>
<dbReference type="InterPro" id="IPR016181">
    <property type="entry name" value="Acyl_CoA_acyltransferase"/>
</dbReference>
<evidence type="ECO:0000256" key="1">
    <source>
        <dbReference type="ARBA" id="ARBA00022679"/>
    </source>
</evidence>
<keyword evidence="1 4" id="KW-0808">Transferase</keyword>
<protein>
    <submittedName>
        <fullName evidence="4">Spermine/spermidine N-acetyltransferase</fullName>
    </submittedName>
</protein>
<keyword evidence="2" id="KW-0012">Acyltransferase</keyword>
<dbReference type="AlphaFoldDB" id="A0A1H7TMI5"/>